<proteinExistence type="predicted"/>
<keyword evidence="2" id="KW-1185">Reference proteome</keyword>
<protein>
    <submittedName>
        <fullName evidence="1">Uncharacterized protein</fullName>
    </submittedName>
</protein>
<dbReference type="EMBL" id="FJUW01000074">
    <property type="protein sequence ID" value="CZT12558.1"/>
    <property type="molecule type" value="Genomic_DNA"/>
</dbReference>
<gene>
    <name evidence="1" type="ORF">RCO7_11502</name>
</gene>
<name>A0A1E1LPZ5_9HELO</name>
<dbReference type="InParanoid" id="A0A1E1LPZ5"/>
<evidence type="ECO:0000313" key="2">
    <source>
        <dbReference type="Proteomes" id="UP000178129"/>
    </source>
</evidence>
<organism evidence="1 2">
    <name type="scientific">Rhynchosporium graminicola</name>
    <dbReference type="NCBI Taxonomy" id="2792576"/>
    <lineage>
        <taxon>Eukaryota</taxon>
        <taxon>Fungi</taxon>
        <taxon>Dikarya</taxon>
        <taxon>Ascomycota</taxon>
        <taxon>Pezizomycotina</taxon>
        <taxon>Leotiomycetes</taxon>
        <taxon>Helotiales</taxon>
        <taxon>Ploettnerulaceae</taxon>
        <taxon>Rhynchosporium</taxon>
    </lineage>
</organism>
<dbReference type="AlphaFoldDB" id="A0A1E1LPZ5"/>
<comment type="caution">
    <text evidence="1">The sequence shown here is derived from an EMBL/GenBank/DDBJ whole genome shotgun (WGS) entry which is preliminary data.</text>
</comment>
<dbReference type="Proteomes" id="UP000178129">
    <property type="component" value="Unassembled WGS sequence"/>
</dbReference>
<reference evidence="2" key="1">
    <citation type="submission" date="2016-03" db="EMBL/GenBank/DDBJ databases">
        <authorList>
            <person name="Ploux O."/>
        </authorList>
    </citation>
    <scope>NUCLEOTIDE SEQUENCE [LARGE SCALE GENOMIC DNA]</scope>
    <source>
        <strain evidence="2">UK7</strain>
    </source>
</reference>
<accession>A0A1E1LPZ5</accession>
<sequence>MLLNKILLFSGATPSSSVSEGSVDNRVKSLVDRLFPLLTTKASPLSYNTLTKKGSGFIPAVAKSKGKRAAEDEIVVLVSKKVKAKQKGKAKANVKK</sequence>
<evidence type="ECO:0000313" key="1">
    <source>
        <dbReference type="EMBL" id="CZT12558.1"/>
    </source>
</evidence>